<dbReference type="AlphaFoldDB" id="A0A0A1WJ82"/>
<proteinExistence type="predicted"/>
<sequence>MKITEFLSVLVLTIGLWSPYVSSLKTCSYTSLTGGSQAVTYDAATDKSVEYVDYGTNTNGLCVQRARCSKEYVTQVIKCSDLRITCENRKLFDGEFPACCVKC</sequence>
<keyword evidence="2" id="KW-0328">Glycosyltransferase</keyword>
<keyword evidence="2" id="KW-0808">Transferase</keyword>
<gene>
    <name evidence="2" type="primary">ALG1</name>
    <name evidence="2" type="ORF">g.34836</name>
</gene>
<evidence type="ECO:0000256" key="1">
    <source>
        <dbReference type="SAM" id="SignalP"/>
    </source>
</evidence>
<keyword evidence="1" id="KW-0732">Signal</keyword>
<protein>
    <submittedName>
        <fullName evidence="2">Chitobiosyldiphosphodolichol beta-mannosyltransferase</fullName>
    </submittedName>
</protein>
<feature type="signal peptide" evidence="1">
    <location>
        <begin position="1"/>
        <end position="23"/>
    </location>
</feature>
<feature type="chain" id="PRO_5001982590" evidence="1">
    <location>
        <begin position="24"/>
        <end position="103"/>
    </location>
</feature>
<reference evidence="2" key="1">
    <citation type="submission" date="2014-11" db="EMBL/GenBank/DDBJ databases">
        <authorList>
            <person name="Geib S."/>
        </authorList>
    </citation>
    <scope>NUCLEOTIDE SEQUENCE</scope>
</reference>
<dbReference type="EMBL" id="GBXI01015400">
    <property type="protein sequence ID" value="JAC98891.1"/>
    <property type="molecule type" value="Transcribed_RNA"/>
</dbReference>
<organism evidence="2">
    <name type="scientific">Zeugodacus cucurbitae</name>
    <name type="common">Melon fruit fly</name>
    <name type="synonym">Bactrocera cucurbitae</name>
    <dbReference type="NCBI Taxonomy" id="28588"/>
    <lineage>
        <taxon>Eukaryota</taxon>
        <taxon>Metazoa</taxon>
        <taxon>Ecdysozoa</taxon>
        <taxon>Arthropoda</taxon>
        <taxon>Hexapoda</taxon>
        <taxon>Insecta</taxon>
        <taxon>Pterygota</taxon>
        <taxon>Neoptera</taxon>
        <taxon>Endopterygota</taxon>
        <taxon>Diptera</taxon>
        <taxon>Brachycera</taxon>
        <taxon>Muscomorpha</taxon>
        <taxon>Tephritoidea</taxon>
        <taxon>Tephritidae</taxon>
        <taxon>Zeugodacus</taxon>
        <taxon>Zeugodacus</taxon>
    </lineage>
</organism>
<accession>A0A0A1WJ82</accession>
<dbReference type="OrthoDB" id="7937185at2759"/>
<dbReference type="GO" id="GO:0016757">
    <property type="term" value="F:glycosyltransferase activity"/>
    <property type="evidence" value="ECO:0007669"/>
    <property type="project" value="UniProtKB-KW"/>
</dbReference>
<evidence type="ECO:0000313" key="2">
    <source>
        <dbReference type="EMBL" id="JAC98891.1"/>
    </source>
</evidence>
<name>A0A0A1WJ82_ZEUCU</name>
<reference evidence="2" key="2">
    <citation type="journal article" date="2015" name="Gigascience">
        <title>Reconstructing a comprehensive transcriptome assembly of a white-pupal translocated strain of the pest fruit fly Bactrocera cucurbitae.</title>
        <authorList>
            <person name="Sim S.B."/>
            <person name="Calla B."/>
            <person name="Hall B."/>
            <person name="DeRego T."/>
            <person name="Geib S.M."/>
        </authorList>
    </citation>
    <scope>NUCLEOTIDE SEQUENCE</scope>
</reference>